<comment type="caution">
    <text evidence="2">The sequence shown here is derived from an EMBL/GenBank/DDBJ whole genome shotgun (WGS) entry which is preliminary data.</text>
</comment>
<feature type="transmembrane region" description="Helical" evidence="1">
    <location>
        <begin position="166"/>
        <end position="183"/>
    </location>
</feature>
<feature type="transmembrane region" description="Helical" evidence="1">
    <location>
        <begin position="233"/>
        <end position="253"/>
    </location>
</feature>
<keyword evidence="1" id="KW-0472">Membrane</keyword>
<dbReference type="EMBL" id="JACIEV010000004">
    <property type="protein sequence ID" value="MBB4153885.1"/>
    <property type="molecule type" value="Genomic_DNA"/>
</dbReference>
<feature type="transmembrane region" description="Helical" evidence="1">
    <location>
        <begin position="33"/>
        <end position="52"/>
    </location>
</feature>
<dbReference type="Proteomes" id="UP000529795">
    <property type="component" value="Unassembled WGS sequence"/>
</dbReference>
<proteinExistence type="predicted"/>
<keyword evidence="1" id="KW-0812">Transmembrane</keyword>
<sequence>MTFMLVLGVVLWIAAVACYWRSGVASLFHPAGYYLFFHGLVFVVRPILGAVYDYRYIYHVFQFTPSDAERITALLVADVGLVSFMAAVLYVGRERLVLRGRERGIEIARRRFPGAMWLALALCLGPAVYSTILSLSKKLADSGDMVLDAATGAYINTSTNGYLTDSGNMLIPIVVLIAWYYRFRPASLLPFIVYMGARLINGGGRWTFVMAAASMALAYLYDRRRAWPEWRTIALGVMAMALFTVVGANRAFFAEMLSDQVATSEEVTFLAPLEDEHYANQEMLEYLVYIIPERTKTYGWFLDNLQVLTEPIPRVLWPGKPVGPPIQPYKLFDYGYPIGMTYSLPGEGWAQAGWIGVILWCGLFGALCGKAYNWFARSMQTEYQVACYILLLPLSIQLFRDGQLISALRFPLFYLVPIALWWLFAFAAGRRVRRVSDPRRLIAARPA</sequence>
<accession>A0A840FKN9</accession>
<gene>
    <name evidence="2" type="ORF">GGQ80_001791</name>
</gene>
<dbReference type="AlphaFoldDB" id="A0A840FKN9"/>
<feature type="transmembrane region" description="Helical" evidence="1">
    <location>
        <begin position="73"/>
        <end position="92"/>
    </location>
</feature>
<name>A0A840FKN9_9SPHN</name>
<dbReference type="RefSeq" id="WP_183983871.1">
    <property type="nucleotide sequence ID" value="NZ_JACIEV010000004.1"/>
</dbReference>
<evidence type="ECO:0000313" key="2">
    <source>
        <dbReference type="EMBL" id="MBB4153885.1"/>
    </source>
</evidence>
<feature type="transmembrane region" description="Helical" evidence="1">
    <location>
        <begin position="411"/>
        <end position="429"/>
    </location>
</feature>
<dbReference type="NCBIfam" id="TIGR04370">
    <property type="entry name" value="glyco_rpt_poly"/>
    <property type="match status" value="1"/>
</dbReference>
<keyword evidence="1" id="KW-1133">Transmembrane helix</keyword>
<keyword evidence="3" id="KW-1185">Reference proteome</keyword>
<evidence type="ECO:0000313" key="3">
    <source>
        <dbReference type="Proteomes" id="UP000529795"/>
    </source>
</evidence>
<feature type="transmembrane region" description="Helical" evidence="1">
    <location>
        <begin position="203"/>
        <end position="221"/>
    </location>
</feature>
<feature type="transmembrane region" description="Helical" evidence="1">
    <location>
        <begin position="349"/>
        <end position="369"/>
    </location>
</feature>
<protein>
    <submittedName>
        <fullName evidence="2">Oligosaccharide repeat unit polymerase</fullName>
    </submittedName>
</protein>
<reference evidence="2 3" key="1">
    <citation type="submission" date="2020-08" db="EMBL/GenBank/DDBJ databases">
        <title>Genomic Encyclopedia of Type Strains, Phase IV (KMG-IV): sequencing the most valuable type-strain genomes for metagenomic binning, comparative biology and taxonomic classification.</title>
        <authorList>
            <person name="Goeker M."/>
        </authorList>
    </citation>
    <scope>NUCLEOTIDE SEQUENCE [LARGE SCALE GENOMIC DNA]</scope>
    <source>
        <strain evidence="2 3">YC6723</strain>
    </source>
</reference>
<feature type="transmembrane region" description="Helical" evidence="1">
    <location>
        <begin position="112"/>
        <end position="135"/>
    </location>
</feature>
<organism evidence="2 3">
    <name type="scientific">Sphingomonas jinjuensis</name>
    <dbReference type="NCBI Taxonomy" id="535907"/>
    <lineage>
        <taxon>Bacteria</taxon>
        <taxon>Pseudomonadati</taxon>
        <taxon>Pseudomonadota</taxon>
        <taxon>Alphaproteobacteria</taxon>
        <taxon>Sphingomonadales</taxon>
        <taxon>Sphingomonadaceae</taxon>
        <taxon>Sphingomonas</taxon>
    </lineage>
</organism>
<evidence type="ECO:0000256" key="1">
    <source>
        <dbReference type="SAM" id="Phobius"/>
    </source>
</evidence>